<protein>
    <submittedName>
        <fullName evidence="2">Uncharacterized protein</fullName>
    </submittedName>
</protein>
<feature type="region of interest" description="Disordered" evidence="1">
    <location>
        <begin position="61"/>
        <end position="140"/>
    </location>
</feature>
<dbReference type="Gramene" id="PGSC0003DMT400086530">
    <property type="protein sequence ID" value="PGSC0003DMT400086530"/>
    <property type="gene ID" value="PGSC0003DMG400036101"/>
</dbReference>
<dbReference type="EnsemblPlants" id="PGSC0003DMT400086530">
    <property type="protein sequence ID" value="PGSC0003DMT400086530"/>
    <property type="gene ID" value="PGSC0003DMG400036101"/>
</dbReference>
<dbReference type="HOGENOM" id="CLU_1838681_0_0_1"/>
<dbReference type="AlphaFoldDB" id="M1DBY8"/>
<evidence type="ECO:0000256" key="1">
    <source>
        <dbReference type="SAM" id="MobiDB-lite"/>
    </source>
</evidence>
<sequence length="140" mass="15621">MRKSRNHHLGTSPRRGADHSASLVEITDQLGDSPFGVVHRRLASSFSIFVLWVIGRHGATYGHHPRTVGQTTARAGGPWFTTATPPQTSSENWLSPDSRTDLRKLESREEKKVKNPSSRTQQGSISSSPEIERFLRGIRH</sequence>
<feature type="region of interest" description="Disordered" evidence="1">
    <location>
        <begin position="1"/>
        <end position="20"/>
    </location>
</feature>
<name>M1DBY8_SOLTU</name>
<proteinExistence type="predicted"/>
<accession>M1DBY8</accession>
<organism evidence="2 3">
    <name type="scientific">Solanum tuberosum</name>
    <name type="common">Potato</name>
    <dbReference type="NCBI Taxonomy" id="4113"/>
    <lineage>
        <taxon>Eukaryota</taxon>
        <taxon>Viridiplantae</taxon>
        <taxon>Streptophyta</taxon>
        <taxon>Embryophyta</taxon>
        <taxon>Tracheophyta</taxon>
        <taxon>Spermatophyta</taxon>
        <taxon>Magnoliopsida</taxon>
        <taxon>eudicotyledons</taxon>
        <taxon>Gunneridae</taxon>
        <taxon>Pentapetalae</taxon>
        <taxon>asterids</taxon>
        <taxon>lamiids</taxon>
        <taxon>Solanales</taxon>
        <taxon>Solanaceae</taxon>
        <taxon>Solanoideae</taxon>
        <taxon>Solaneae</taxon>
        <taxon>Solanum</taxon>
    </lineage>
</organism>
<dbReference type="InParanoid" id="M1DBY8"/>
<reference evidence="2" key="2">
    <citation type="submission" date="2015-06" db="UniProtKB">
        <authorList>
            <consortium name="EnsemblPlants"/>
        </authorList>
    </citation>
    <scope>IDENTIFICATION</scope>
    <source>
        <strain evidence="2">DM1-3 516 R44</strain>
    </source>
</reference>
<feature type="compositionally biased region" description="Polar residues" evidence="1">
    <location>
        <begin position="81"/>
        <end position="97"/>
    </location>
</feature>
<dbReference type="PaxDb" id="4113-PGSC0003DMT400086530"/>
<evidence type="ECO:0000313" key="3">
    <source>
        <dbReference type="Proteomes" id="UP000011115"/>
    </source>
</evidence>
<feature type="compositionally biased region" description="Low complexity" evidence="1">
    <location>
        <begin position="117"/>
        <end position="128"/>
    </location>
</feature>
<keyword evidence="3" id="KW-1185">Reference proteome</keyword>
<feature type="compositionally biased region" description="Basic and acidic residues" evidence="1">
    <location>
        <begin position="98"/>
        <end position="113"/>
    </location>
</feature>
<evidence type="ECO:0000313" key="2">
    <source>
        <dbReference type="EnsemblPlants" id="PGSC0003DMT400086530"/>
    </source>
</evidence>
<reference evidence="3" key="1">
    <citation type="journal article" date="2011" name="Nature">
        <title>Genome sequence and analysis of the tuber crop potato.</title>
        <authorList>
            <consortium name="The Potato Genome Sequencing Consortium"/>
        </authorList>
    </citation>
    <scope>NUCLEOTIDE SEQUENCE [LARGE SCALE GENOMIC DNA]</scope>
    <source>
        <strain evidence="3">cv. DM1-3 516 R44</strain>
    </source>
</reference>
<feature type="compositionally biased region" description="Basic and acidic residues" evidence="1">
    <location>
        <begin position="130"/>
        <end position="140"/>
    </location>
</feature>
<dbReference type="Proteomes" id="UP000011115">
    <property type="component" value="Unassembled WGS sequence"/>
</dbReference>